<dbReference type="InterPro" id="IPR050198">
    <property type="entry name" value="Non-receptor_tyrosine_kinases"/>
</dbReference>
<evidence type="ECO:0000256" key="2">
    <source>
        <dbReference type="ARBA" id="ARBA00022840"/>
    </source>
</evidence>
<dbReference type="GO" id="GO:0004672">
    <property type="term" value="F:protein kinase activity"/>
    <property type="evidence" value="ECO:0007669"/>
    <property type="project" value="InterPro"/>
</dbReference>
<proteinExistence type="predicted"/>
<keyword evidence="6" id="KW-1185">Reference proteome</keyword>
<dbReference type="Gene3D" id="1.10.510.10">
    <property type="entry name" value="Transferase(Phosphotransferase) domain 1"/>
    <property type="match status" value="2"/>
</dbReference>
<keyword evidence="1" id="KW-0547">Nucleotide-binding</keyword>
<dbReference type="InterPro" id="IPR011009">
    <property type="entry name" value="Kinase-like_dom_sf"/>
</dbReference>
<name>A0AAN9GNN3_9CAEN</name>
<dbReference type="PANTHER" id="PTHR24418">
    <property type="entry name" value="TYROSINE-PROTEIN KINASE"/>
    <property type="match status" value="1"/>
</dbReference>
<feature type="region of interest" description="Disordered" evidence="3">
    <location>
        <begin position="1226"/>
        <end position="1261"/>
    </location>
</feature>
<evidence type="ECO:0000256" key="1">
    <source>
        <dbReference type="ARBA" id="ARBA00022741"/>
    </source>
</evidence>
<evidence type="ECO:0000259" key="4">
    <source>
        <dbReference type="PROSITE" id="PS50011"/>
    </source>
</evidence>
<feature type="domain" description="Protein kinase" evidence="4">
    <location>
        <begin position="811"/>
        <end position="1123"/>
    </location>
</feature>
<feature type="region of interest" description="Disordered" evidence="3">
    <location>
        <begin position="756"/>
        <end position="779"/>
    </location>
</feature>
<feature type="region of interest" description="Disordered" evidence="3">
    <location>
        <begin position="1319"/>
        <end position="1343"/>
    </location>
</feature>
<feature type="domain" description="Protein kinase" evidence="4">
    <location>
        <begin position="459"/>
        <end position="746"/>
    </location>
</feature>
<evidence type="ECO:0000313" key="5">
    <source>
        <dbReference type="EMBL" id="KAK7115024.1"/>
    </source>
</evidence>
<feature type="compositionally biased region" description="Basic and acidic residues" evidence="3">
    <location>
        <begin position="756"/>
        <end position="770"/>
    </location>
</feature>
<dbReference type="GO" id="GO:0005524">
    <property type="term" value="F:ATP binding"/>
    <property type="evidence" value="ECO:0007669"/>
    <property type="project" value="UniProtKB-KW"/>
</dbReference>
<dbReference type="SUPFAM" id="SSF56112">
    <property type="entry name" value="Protein kinase-like (PK-like)"/>
    <property type="match status" value="2"/>
</dbReference>
<dbReference type="InterPro" id="IPR000719">
    <property type="entry name" value="Prot_kinase_dom"/>
</dbReference>
<gene>
    <name evidence="5" type="ORF">V1264_000973</name>
</gene>
<dbReference type="Pfam" id="PF07714">
    <property type="entry name" value="PK_Tyr_Ser-Thr"/>
    <property type="match status" value="2"/>
</dbReference>
<feature type="compositionally biased region" description="Basic and acidic residues" evidence="3">
    <location>
        <begin position="1153"/>
        <end position="1162"/>
    </location>
</feature>
<keyword evidence="2" id="KW-0067">ATP-binding</keyword>
<protein>
    <recommendedName>
        <fullName evidence="4">Protein kinase domain-containing protein</fullName>
    </recommendedName>
</protein>
<evidence type="ECO:0000313" key="6">
    <source>
        <dbReference type="Proteomes" id="UP001374579"/>
    </source>
</evidence>
<dbReference type="PROSITE" id="PS50011">
    <property type="entry name" value="PROTEIN_KINASE_DOM"/>
    <property type="match status" value="2"/>
</dbReference>
<organism evidence="5 6">
    <name type="scientific">Littorina saxatilis</name>
    <dbReference type="NCBI Taxonomy" id="31220"/>
    <lineage>
        <taxon>Eukaryota</taxon>
        <taxon>Metazoa</taxon>
        <taxon>Spiralia</taxon>
        <taxon>Lophotrochozoa</taxon>
        <taxon>Mollusca</taxon>
        <taxon>Gastropoda</taxon>
        <taxon>Caenogastropoda</taxon>
        <taxon>Littorinimorpha</taxon>
        <taxon>Littorinoidea</taxon>
        <taxon>Littorinidae</taxon>
        <taxon>Littorina</taxon>
    </lineage>
</organism>
<sequence length="1343" mass="152031">MMDLDDETRDIFSNLDPRRREILMPRLSNFEGFRIGGIKAETSLMIFVKKRAKPGFVGFVDVTTLAPVTSPQNRGVRVFNVVFNPPVSDSLSELENDFEKQLECVNHVKYGSTARQLLLTATLPHHDYEHNLGAIADCLMVESRTVRHDAAARLERLLIVTNHSEIQAVKHQLLYVVQKTQDVILEPVVEPGSQDNDHIRVCAHLHVLAMSALICRSKHHPTLQECSQFFSWPKLHKKHTAGDVKQEVLKMMHVYYENMEKHLKDQKSKPSSPVCRDRKKFHKSRYFEQVATFFLHLNELAGDQEWSDRGKELLAEIRDLYSIVIKESKRTKPEVRAGIDVLLVRSLVVILASTFSKVRQLVGEGNYDHPLLVAHILAMVVERVSREQLKNLLPHISTIAFHECPDVREIIVGLLENAGCQPLHYTLDHLQASISVTDFHVERNHLAETGGDLDACSWHTFKGRFGTEPAECVLFVHAGQCLAKRSLSGECVDEFKWHQCGDWQRHKQNLETLAKLCPHDNLVKLMAFQLSPYSFYATESIKGRRLLEHLINHRAAHRWLDTSILSRVTHDVILGLEYLASRQIACRDVTAYDMLVSGRSRRGGCAGEKTDILMTDDFTVKLANLGLAHHYRGEGRKALRPVREKGPIPLLWSPPEGLLRGEYSEQSMAYSAGCVMYELWTHGCQPFTSYEKSTADTIRMMLLMPDSVPLIHWPCIPDEVYDVMKRCTSSEPSARPGLSALKQKFMEMSTRKRSKDESVGFEVDGKKDQTRPSFCDDQVQRKHVPERGIPPEIQQIIDDYRTNHSDSYRNMRTSRWIDYATSAPAAAASELSSPYWMETAYKEDYTSVREKYTTKFAKEELPLIEMCAAHAHSELPGVTDWLKTNGNELSLEDESPDHIVHERRYKPSWTLQDAACKGLLATSESGYVAMEMSRHVHVLLSLTRALLSLHGAGWLHRDIRATSILVDCRTGKATLARLGRMYHLATSASYVTDEPFDDTWRWLAPEVLSEGKFGKENDVFMLGTVFWEVLWAREVTQQDPTATQLHYVPFADHEKANILSLVREGKSLPKPDMCPEWLNELSIKCRNPDPAKRPSVEDVTIALEDKLTNKPDPDRNFLSHPKLLSALHEQVVQTDAESIPMLPERFQTKHAKPWRDNAKPWRDSGIGEEARPPQPPRRPVNLGSIKLREKPGPGSSADQAGGYLSPSSEEVQAVVRARFSEFLAGPSQGQAFQDDEDDRREVYSTSIARDDSPRAQSQGLNKLQKSRTYKGPLVQEIPGLPPGPLPSRGASLHGGLLRPLASPLSTMVIDEDHVYSEIKDVARPVPAPKPKKDKQRMSCPPEH</sequence>
<reference evidence="5 6" key="1">
    <citation type="submission" date="2024-02" db="EMBL/GenBank/DDBJ databases">
        <title>Chromosome-scale genome assembly of the rough periwinkle Littorina saxatilis.</title>
        <authorList>
            <person name="De Jode A."/>
            <person name="Faria R."/>
            <person name="Formenti G."/>
            <person name="Sims Y."/>
            <person name="Smith T.P."/>
            <person name="Tracey A."/>
            <person name="Wood J.M.D."/>
            <person name="Zagrodzka Z.B."/>
            <person name="Johannesson K."/>
            <person name="Butlin R.K."/>
            <person name="Leder E.H."/>
        </authorList>
    </citation>
    <scope>NUCLEOTIDE SEQUENCE [LARGE SCALE GENOMIC DNA]</scope>
    <source>
        <strain evidence="5">Snail1</strain>
        <tissue evidence="5">Muscle</tissue>
    </source>
</reference>
<evidence type="ECO:0000256" key="3">
    <source>
        <dbReference type="SAM" id="MobiDB-lite"/>
    </source>
</evidence>
<comment type="caution">
    <text evidence="5">The sequence shown here is derived from an EMBL/GenBank/DDBJ whole genome shotgun (WGS) entry which is preliminary data.</text>
</comment>
<dbReference type="InterPro" id="IPR001245">
    <property type="entry name" value="Ser-Thr/Tyr_kinase_cat_dom"/>
</dbReference>
<dbReference type="EMBL" id="JBAMIC010000001">
    <property type="protein sequence ID" value="KAK7115024.1"/>
    <property type="molecule type" value="Genomic_DNA"/>
</dbReference>
<accession>A0AAN9GNN3</accession>
<feature type="region of interest" description="Disordered" evidence="3">
    <location>
        <begin position="1145"/>
        <end position="1206"/>
    </location>
</feature>
<dbReference type="Proteomes" id="UP001374579">
    <property type="component" value="Unassembled WGS sequence"/>
</dbReference>